<dbReference type="CDD" id="cd12148">
    <property type="entry name" value="fungal_TF_MHR"/>
    <property type="match status" value="1"/>
</dbReference>
<dbReference type="Proteomes" id="UP000053328">
    <property type="component" value="Unassembled WGS sequence"/>
</dbReference>
<dbReference type="PANTHER" id="PTHR47424:SF15">
    <property type="entry name" value="ZN(II)2CYS6 TRANSCRIPTION FACTOR (EUROFUNG)"/>
    <property type="match status" value="1"/>
</dbReference>
<dbReference type="GO" id="GO:0005634">
    <property type="term" value="C:nucleus"/>
    <property type="evidence" value="ECO:0007669"/>
    <property type="project" value="TreeGrafter"/>
</dbReference>
<dbReference type="EMBL" id="KN847500">
    <property type="protein sequence ID" value="KIW10076.1"/>
    <property type="molecule type" value="Genomic_DNA"/>
</dbReference>
<dbReference type="GeneID" id="27338119"/>
<dbReference type="InterPro" id="IPR051127">
    <property type="entry name" value="Fungal_SecMet_Regulators"/>
</dbReference>
<dbReference type="STRING" id="91928.A0A0D1Y583"/>
<organism evidence="4 5">
    <name type="scientific">Exophiala spinifera</name>
    <dbReference type="NCBI Taxonomy" id="91928"/>
    <lineage>
        <taxon>Eukaryota</taxon>
        <taxon>Fungi</taxon>
        <taxon>Dikarya</taxon>
        <taxon>Ascomycota</taxon>
        <taxon>Pezizomycotina</taxon>
        <taxon>Eurotiomycetes</taxon>
        <taxon>Chaetothyriomycetidae</taxon>
        <taxon>Chaetothyriales</taxon>
        <taxon>Herpotrichiellaceae</taxon>
        <taxon>Exophiala</taxon>
    </lineage>
</organism>
<keyword evidence="1" id="KW-0805">Transcription regulation</keyword>
<reference evidence="4 5" key="1">
    <citation type="submission" date="2015-01" db="EMBL/GenBank/DDBJ databases">
        <title>The Genome Sequence of Exophiala spinifera CBS89968.</title>
        <authorList>
            <consortium name="The Broad Institute Genomics Platform"/>
            <person name="Cuomo C."/>
            <person name="de Hoog S."/>
            <person name="Gorbushina A."/>
            <person name="Stielow B."/>
            <person name="Teixiera M."/>
            <person name="Abouelleil A."/>
            <person name="Chapman S.B."/>
            <person name="Priest M."/>
            <person name="Young S.K."/>
            <person name="Wortman J."/>
            <person name="Nusbaum C."/>
            <person name="Birren B."/>
        </authorList>
    </citation>
    <scope>NUCLEOTIDE SEQUENCE [LARGE SCALE GENOMIC DNA]</scope>
    <source>
        <strain evidence="4 5">CBS 89968</strain>
    </source>
</reference>
<dbReference type="RefSeq" id="XP_016230292.1">
    <property type="nucleotide sequence ID" value="XM_016385348.1"/>
</dbReference>
<evidence type="ECO:0000256" key="1">
    <source>
        <dbReference type="ARBA" id="ARBA00023015"/>
    </source>
</evidence>
<accession>A0A0D1Y583</accession>
<dbReference type="VEuPathDB" id="FungiDB:PV08_11036"/>
<dbReference type="GO" id="GO:0000981">
    <property type="term" value="F:DNA-binding transcription factor activity, RNA polymerase II-specific"/>
    <property type="evidence" value="ECO:0007669"/>
    <property type="project" value="TreeGrafter"/>
</dbReference>
<evidence type="ECO:0000256" key="2">
    <source>
        <dbReference type="ARBA" id="ARBA00023163"/>
    </source>
</evidence>
<dbReference type="GO" id="GO:0000435">
    <property type="term" value="P:positive regulation of transcription from RNA polymerase II promoter by galactose"/>
    <property type="evidence" value="ECO:0007669"/>
    <property type="project" value="TreeGrafter"/>
</dbReference>
<dbReference type="OrthoDB" id="2571985at2759"/>
<keyword evidence="3" id="KW-0539">Nucleus</keyword>
<keyword evidence="2" id="KW-0804">Transcription</keyword>
<gene>
    <name evidence="4" type="ORF">PV08_11036</name>
</gene>
<evidence type="ECO:0000313" key="5">
    <source>
        <dbReference type="Proteomes" id="UP000053328"/>
    </source>
</evidence>
<evidence type="ECO:0008006" key="6">
    <source>
        <dbReference type="Google" id="ProtNLM"/>
    </source>
</evidence>
<keyword evidence="5" id="KW-1185">Reference proteome</keyword>
<dbReference type="PANTHER" id="PTHR47424">
    <property type="entry name" value="REGULATORY PROTEIN GAL4"/>
    <property type="match status" value="1"/>
</dbReference>
<dbReference type="HOGENOM" id="CLU_847393_0_0_1"/>
<protein>
    <recommendedName>
        <fullName evidence="6">Transcription factor domain-containing protein</fullName>
    </recommendedName>
</protein>
<sequence length="328" mass="37559">MSFSVGRPDTLGMDEYHTRSLPEVDESEYAIIPLMVDFGRILRRISIDIYNSKCHSQEKIRLAFQVEIQLDNWLFGLPPKHKPTILEYSQPHSSLKISLRDPKWSRRQRLVLAIRYHNAKILLFRPFLIYATYQNSEQPPIPLPQLEEAIEKCISSATKTIEIMYDTFQQHTYFRNWWYNTTYVIFATAIILFRLSQSGLRLHPLSELETVDPLFATADMAVEILEAMDTSPVARKSAEIVKHHLRELRRLSTTASPVVTAADGPERAAVSGPRSPDTFGLGDFSLPDLSYGVDFPDYSFQSMTNLFVDFDNPGYTQCVTDDVNVDTI</sequence>
<proteinExistence type="predicted"/>
<dbReference type="AlphaFoldDB" id="A0A0D1Y583"/>
<evidence type="ECO:0000256" key="3">
    <source>
        <dbReference type="ARBA" id="ARBA00023242"/>
    </source>
</evidence>
<evidence type="ECO:0000313" key="4">
    <source>
        <dbReference type="EMBL" id="KIW10076.1"/>
    </source>
</evidence>
<name>A0A0D1Y583_9EURO</name>
<dbReference type="GO" id="GO:0000978">
    <property type="term" value="F:RNA polymerase II cis-regulatory region sequence-specific DNA binding"/>
    <property type="evidence" value="ECO:0007669"/>
    <property type="project" value="TreeGrafter"/>
</dbReference>